<evidence type="ECO:0000256" key="1">
    <source>
        <dbReference type="ARBA" id="ARBA00022670"/>
    </source>
</evidence>
<dbReference type="Pfam" id="PF14464">
    <property type="entry name" value="Prok-JAB"/>
    <property type="match status" value="1"/>
</dbReference>
<evidence type="ECO:0000313" key="7">
    <source>
        <dbReference type="EMBL" id="VAX20695.1"/>
    </source>
</evidence>
<keyword evidence="1" id="KW-0645">Protease</keyword>
<dbReference type="SMART" id="SM00232">
    <property type="entry name" value="JAB_MPN"/>
    <property type="match status" value="1"/>
</dbReference>
<dbReference type="SUPFAM" id="SSF102712">
    <property type="entry name" value="JAB1/MPN domain"/>
    <property type="match status" value="1"/>
</dbReference>
<keyword evidence="4" id="KW-0862">Zinc</keyword>
<keyword evidence="3" id="KW-0378">Hydrolase</keyword>
<dbReference type="GO" id="GO:0008270">
    <property type="term" value="F:zinc ion binding"/>
    <property type="evidence" value="ECO:0007669"/>
    <property type="project" value="TreeGrafter"/>
</dbReference>
<reference evidence="7" key="1">
    <citation type="submission" date="2018-06" db="EMBL/GenBank/DDBJ databases">
        <authorList>
            <person name="Zhirakovskaya E."/>
        </authorList>
    </citation>
    <scope>NUCLEOTIDE SEQUENCE</scope>
</reference>
<dbReference type="CDD" id="cd08070">
    <property type="entry name" value="MPN_like"/>
    <property type="match status" value="1"/>
</dbReference>
<protein>
    <recommendedName>
        <fullName evidence="6">MPN domain-containing protein</fullName>
    </recommendedName>
</protein>
<dbReference type="AlphaFoldDB" id="A0A3B1CP44"/>
<evidence type="ECO:0000256" key="4">
    <source>
        <dbReference type="ARBA" id="ARBA00022833"/>
    </source>
</evidence>
<evidence type="ECO:0000256" key="3">
    <source>
        <dbReference type="ARBA" id="ARBA00022801"/>
    </source>
</evidence>
<dbReference type="InterPro" id="IPR037518">
    <property type="entry name" value="MPN"/>
</dbReference>
<accession>A0A3B1CP44</accession>
<evidence type="ECO:0000256" key="5">
    <source>
        <dbReference type="ARBA" id="ARBA00023049"/>
    </source>
</evidence>
<dbReference type="Gene3D" id="3.40.140.10">
    <property type="entry name" value="Cytidine Deaminase, domain 2"/>
    <property type="match status" value="1"/>
</dbReference>
<gene>
    <name evidence="7" type="ORF">MNBD_NITROSPINAE04-2006</name>
</gene>
<evidence type="ECO:0000259" key="6">
    <source>
        <dbReference type="PROSITE" id="PS50249"/>
    </source>
</evidence>
<organism evidence="7">
    <name type="scientific">hydrothermal vent metagenome</name>
    <dbReference type="NCBI Taxonomy" id="652676"/>
    <lineage>
        <taxon>unclassified sequences</taxon>
        <taxon>metagenomes</taxon>
        <taxon>ecological metagenomes</taxon>
    </lineage>
</organism>
<dbReference type="InterPro" id="IPR051929">
    <property type="entry name" value="VirAsm_ModProt"/>
</dbReference>
<dbReference type="InterPro" id="IPR000555">
    <property type="entry name" value="JAMM/MPN+_dom"/>
</dbReference>
<name>A0A3B1CP44_9ZZZZ</name>
<keyword evidence="5" id="KW-0482">Metalloprotease</keyword>
<feature type="domain" description="MPN" evidence="6">
    <location>
        <begin position="22"/>
        <end position="166"/>
    </location>
</feature>
<evidence type="ECO:0000256" key="2">
    <source>
        <dbReference type="ARBA" id="ARBA00022723"/>
    </source>
</evidence>
<sequence>MLQQAHVQYIIGILQKLKMYALKLRPEDLEIMYAHAADEFPNESCGIILGKQNEPEKSEIRRLTNIQHQLNKLYPDLYQRDADTGYFADPKELISVFKDAASNGLEVIGFYHSHPNHEAYWSKEDHKAAMWAGTDEPSFPGAFHVVISVYDGVVKGAAMFRWDPDSKSFTESSIE</sequence>
<dbReference type="GO" id="GO:0008235">
    <property type="term" value="F:metalloexopeptidase activity"/>
    <property type="evidence" value="ECO:0007669"/>
    <property type="project" value="TreeGrafter"/>
</dbReference>
<dbReference type="PROSITE" id="PS50249">
    <property type="entry name" value="MPN"/>
    <property type="match status" value="1"/>
</dbReference>
<dbReference type="EMBL" id="UOGA01000183">
    <property type="protein sequence ID" value="VAX20695.1"/>
    <property type="molecule type" value="Genomic_DNA"/>
</dbReference>
<dbReference type="InterPro" id="IPR028090">
    <property type="entry name" value="JAB_dom_prok"/>
</dbReference>
<proteinExistence type="predicted"/>
<keyword evidence="2" id="KW-0479">Metal-binding</keyword>
<dbReference type="GO" id="GO:0006508">
    <property type="term" value="P:proteolysis"/>
    <property type="evidence" value="ECO:0007669"/>
    <property type="project" value="UniProtKB-KW"/>
</dbReference>
<dbReference type="PANTHER" id="PTHR34858:SF1">
    <property type="entry name" value="CYSO-CYSTEINE PEPTIDASE"/>
    <property type="match status" value="1"/>
</dbReference>
<dbReference type="PANTHER" id="PTHR34858">
    <property type="entry name" value="CYSO-CYSTEINE PEPTIDASE"/>
    <property type="match status" value="1"/>
</dbReference>